<feature type="site" description="Important for catalytic activity" evidence="10">
    <location>
        <position position="182"/>
    </location>
</feature>
<dbReference type="GO" id="GO:0004563">
    <property type="term" value="F:beta-N-acetylhexosaminidase activity"/>
    <property type="evidence" value="ECO:0007669"/>
    <property type="project" value="UniProtKB-UniRule"/>
</dbReference>
<accession>A0AAU9BXZ8</accession>
<feature type="binding site" evidence="10">
    <location>
        <position position="67"/>
    </location>
    <ligand>
        <name>substrate</name>
    </ligand>
</feature>
<evidence type="ECO:0000313" key="12">
    <source>
        <dbReference type="EMBL" id="BCX88595.1"/>
    </source>
</evidence>
<comment type="similarity">
    <text evidence="10">Belongs to the glycosyl hydrolase 3 family. NagZ subfamily.</text>
</comment>
<keyword evidence="2 10" id="KW-0963">Cytoplasm</keyword>
<evidence type="ECO:0000259" key="11">
    <source>
        <dbReference type="Pfam" id="PF00933"/>
    </source>
</evidence>
<reference evidence="13" key="1">
    <citation type="journal article" date="2024" name="Int. J. Syst. Evol. Microbiol.">
        <title>Methylomarinovum tepidoasis sp. nov., a moderately thermophilic methanotroph of the family Methylothermaceae isolated from a deep-sea hydrothermal field.</title>
        <authorList>
            <person name="Hirayama H."/>
            <person name="Takaki Y."/>
            <person name="Abe M."/>
            <person name="Miyazaki M."/>
            <person name="Uematsu K."/>
            <person name="Matsui Y."/>
            <person name="Takai K."/>
        </authorList>
    </citation>
    <scope>NUCLEOTIDE SEQUENCE [LARGE SCALE GENOMIC DNA]</scope>
    <source>
        <strain evidence="13">IN45</strain>
    </source>
</reference>
<dbReference type="InterPro" id="IPR036962">
    <property type="entry name" value="Glyco_hydro_3_N_sf"/>
</dbReference>
<gene>
    <name evidence="10" type="primary">nagZ</name>
    <name evidence="12" type="ORF">MIN45_P0964</name>
</gene>
<evidence type="ECO:0000256" key="2">
    <source>
        <dbReference type="ARBA" id="ARBA00022490"/>
    </source>
</evidence>
<sequence>MTEIVAGPFMLDLEGPELTAEEREWLRHPGVCGIILFARNYVEPAQIRDLIARVRQAAGRPLLIAVDQEGGRVQRFQHGFTRLPPAARYGEVYADDPARGLALAEQAGFLMAAELRAVGVDLSFAPVLDVDSGVSEVIGDRAFATAAEPVAALAGAFACGMRRAGMAAVGKHFPGHGGVAADSHHELPLDRRSLAQLEARDLLPFRRLIEAGLEAVMCAHVAYPQIDPLPAGFSRFWLQTVLRQRLGFGGAVFSDDLAMAGAAGMGDLQARAEAALAAGCDMLLACNCPQESIALLDRVAWRPEPARQRRLMALRARPVTPDPVRLEAARRQLASLA</sequence>
<dbReference type="PANTHER" id="PTHR30480">
    <property type="entry name" value="BETA-HEXOSAMINIDASE-RELATED"/>
    <property type="match status" value="1"/>
</dbReference>
<dbReference type="Pfam" id="PF00933">
    <property type="entry name" value="Glyco_hydro_3"/>
    <property type="match status" value="1"/>
</dbReference>
<dbReference type="GO" id="GO:0009254">
    <property type="term" value="P:peptidoglycan turnover"/>
    <property type="evidence" value="ECO:0007669"/>
    <property type="project" value="UniProtKB-UniRule"/>
</dbReference>
<dbReference type="Proteomes" id="UP001321450">
    <property type="component" value="Chromosome"/>
</dbReference>
<dbReference type="SUPFAM" id="SSF51445">
    <property type="entry name" value="(Trans)glycosidases"/>
    <property type="match status" value="1"/>
</dbReference>
<comment type="subcellular location">
    <subcellularLocation>
        <location evidence="10">Cytoplasm</location>
    </subcellularLocation>
</comment>
<protein>
    <recommendedName>
        <fullName evidence="10">Beta-hexosaminidase</fullName>
        <ecNumber evidence="10">3.2.1.52</ecNumber>
    </recommendedName>
    <alternativeName>
        <fullName evidence="10">Beta-N-acetylhexosaminidase</fullName>
    </alternativeName>
    <alternativeName>
        <fullName evidence="10">N-acetyl-beta-glucosaminidase</fullName>
    </alternativeName>
</protein>
<evidence type="ECO:0000256" key="5">
    <source>
        <dbReference type="ARBA" id="ARBA00022960"/>
    </source>
</evidence>
<dbReference type="RefSeq" id="WP_286293781.1">
    <property type="nucleotide sequence ID" value="NZ_AP024718.1"/>
</dbReference>
<dbReference type="GO" id="GO:0009252">
    <property type="term" value="P:peptidoglycan biosynthetic process"/>
    <property type="evidence" value="ECO:0007669"/>
    <property type="project" value="UniProtKB-KW"/>
</dbReference>
<keyword evidence="5 10" id="KW-0133">Cell shape</keyword>
<evidence type="ECO:0000256" key="3">
    <source>
        <dbReference type="ARBA" id="ARBA00022618"/>
    </source>
</evidence>
<keyword evidence="13" id="KW-1185">Reference proteome</keyword>
<keyword evidence="4 10" id="KW-0378">Hydrolase</keyword>
<keyword evidence="9 10" id="KW-0961">Cell wall biogenesis/degradation</keyword>
<dbReference type="KEGG" id="meiy:MIN45_P0964"/>
<dbReference type="EMBL" id="AP024718">
    <property type="protein sequence ID" value="BCX88595.1"/>
    <property type="molecule type" value="Genomic_DNA"/>
</dbReference>
<dbReference type="GO" id="GO:0005975">
    <property type="term" value="P:carbohydrate metabolic process"/>
    <property type="evidence" value="ECO:0007669"/>
    <property type="project" value="InterPro"/>
</dbReference>
<dbReference type="InterPro" id="IPR022956">
    <property type="entry name" value="Beta_hexosaminidase_bac"/>
</dbReference>
<comment type="function">
    <text evidence="10">Plays a role in peptidoglycan recycling by cleaving the terminal beta-1,4-linked N-acetylglucosamine (GlcNAc) from peptide-linked peptidoglycan fragments, giving rise to free GlcNAc, anhydro-N-acetylmuramic acid and anhydro-N-acetylmuramic acid-linked peptides.</text>
</comment>
<evidence type="ECO:0000256" key="8">
    <source>
        <dbReference type="ARBA" id="ARBA00023306"/>
    </source>
</evidence>
<dbReference type="PANTHER" id="PTHR30480:SF13">
    <property type="entry name" value="BETA-HEXOSAMINIDASE"/>
    <property type="match status" value="1"/>
</dbReference>
<dbReference type="GO" id="GO:0008360">
    <property type="term" value="P:regulation of cell shape"/>
    <property type="evidence" value="ECO:0007669"/>
    <property type="project" value="UniProtKB-KW"/>
</dbReference>
<evidence type="ECO:0000256" key="4">
    <source>
        <dbReference type="ARBA" id="ARBA00022801"/>
    </source>
</evidence>
<dbReference type="InterPro" id="IPR017853">
    <property type="entry name" value="GH"/>
</dbReference>
<feature type="active site" description="Nucleophile" evidence="10">
    <location>
        <position position="255"/>
    </location>
</feature>
<dbReference type="NCBIfam" id="NF003740">
    <property type="entry name" value="PRK05337.1"/>
    <property type="match status" value="1"/>
</dbReference>
<dbReference type="Gene3D" id="3.20.20.300">
    <property type="entry name" value="Glycoside hydrolase, family 3, N-terminal domain"/>
    <property type="match status" value="1"/>
</dbReference>
<dbReference type="GO" id="GO:0071555">
    <property type="term" value="P:cell wall organization"/>
    <property type="evidence" value="ECO:0007669"/>
    <property type="project" value="UniProtKB-KW"/>
</dbReference>
<dbReference type="InterPro" id="IPR050226">
    <property type="entry name" value="NagZ_Beta-hexosaminidase"/>
</dbReference>
<evidence type="ECO:0000256" key="10">
    <source>
        <dbReference type="HAMAP-Rule" id="MF_00364"/>
    </source>
</evidence>
<evidence type="ECO:0000256" key="1">
    <source>
        <dbReference type="ARBA" id="ARBA00001231"/>
    </source>
</evidence>
<feature type="active site" description="Proton donor/acceptor" evidence="10">
    <location>
        <position position="184"/>
    </location>
</feature>
<proteinExistence type="inferred from homology"/>
<keyword evidence="7 10" id="KW-0326">Glycosidase</keyword>
<keyword evidence="6 10" id="KW-0573">Peptidoglycan synthesis</keyword>
<keyword evidence="3 10" id="KW-0132">Cell division</keyword>
<comment type="catalytic activity">
    <reaction evidence="1 10">
        <text>Hydrolysis of terminal non-reducing N-acetyl-D-hexosamine residues in N-acetyl-beta-D-hexosaminides.</text>
        <dbReference type="EC" id="3.2.1.52"/>
    </reaction>
</comment>
<feature type="binding site" evidence="10">
    <location>
        <position position="141"/>
    </location>
    <ligand>
        <name>substrate</name>
    </ligand>
</feature>
<evidence type="ECO:0000256" key="9">
    <source>
        <dbReference type="ARBA" id="ARBA00023316"/>
    </source>
</evidence>
<feature type="domain" description="Glycoside hydrolase family 3 N-terminal" evidence="11">
    <location>
        <begin position="18"/>
        <end position="296"/>
    </location>
</feature>
<dbReference type="GO" id="GO:0005737">
    <property type="term" value="C:cytoplasm"/>
    <property type="evidence" value="ECO:0007669"/>
    <property type="project" value="UniProtKB-SubCell"/>
</dbReference>
<name>A0AAU9BXZ8_9GAMM</name>
<dbReference type="AlphaFoldDB" id="A0AAU9BXZ8"/>
<evidence type="ECO:0000256" key="7">
    <source>
        <dbReference type="ARBA" id="ARBA00023295"/>
    </source>
</evidence>
<dbReference type="GO" id="GO:0051301">
    <property type="term" value="P:cell division"/>
    <property type="evidence" value="ECO:0007669"/>
    <property type="project" value="UniProtKB-KW"/>
</dbReference>
<dbReference type="InterPro" id="IPR001764">
    <property type="entry name" value="Glyco_hydro_3_N"/>
</dbReference>
<dbReference type="EC" id="3.2.1.52" evidence="10"/>
<dbReference type="HAMAP" id="MF_00364">
    <property type="entry name" value="NagZ"/>
    <property type="match status" value="1"/>
</dbReference>
<organism evidence="12 13">
    <name type="scientific">Methylomarinovum tepidoasis</name>
    <dbReference type="NCBI Taxonomy" id="2840183"/>
    <lineage>
        <taxon>Bacteria</taxon>
        <taxon>Pseudomonadati</taxon>
        <taxon>Pseudomonadota</taxon>
        <taxon>Gammaproteobacteria</taxon>
        <taxon>Methylococcales</taxon>
        <taxon>Methylothermaceae</taxon>
        <taxon>Methylomarinovum</taxon>
    </lineage>
</organism>
<keyword evidence="8 10" id="KW-0131">Cell cycle</keyword>
<comment type="pathway">
    <text evidence="10">Cell wall biogenesis; peptidoglycan recycling.</text>
</comment>
<feature type="binding site" evidence="10">
    <location>
        <position position="75"/>
    </location>
    <ligand>
        <name>substrate</name>
    </ligand>
</feature>
<feature type="binding site" evidence="10">
    <location>
        <begin position="171"/>
        <end position="172"/>
    </location>
    <ligand>
        <name>substrate</name>
    </ligand>
</feature>
<evidence type="ECO:0000256" key="6">
    <source>
        <dbReference type="ARBA" id="ARBA00022984"/>
    </source>
</evidence>
<evidence type="ECO:0000313" key="13">
    <source>
        <dbReference type="Proteomes" id="UP001321450"/>
    </source>
</evidence>